<accession>R4K8Q7</accession>
<dbReference type="PATRIC" id="fig|86416.3.peg.3267"/>
<dbReference type="HOGENOM" id="CLU_069054_6_1_9"/>
<dbReference type="RefSeq" id="WP_015616367.1">
    <property type="nucleotide sequence ID" value="NC_021182.1"/>
</dbReference>
<dbReference type="AlphaFoldDB" id="R4K8Q7"/>
<protein>
    <recommendedName>
        <fullName evidence="3">HesB-like selenoprotein</fullName>
    </recommendedName>
</protein>
<dbReference type="Proteomes" id="UP000013523">
    <property type="component" value="Chromosome"/>
</dbReference>
<evidence type="ECO:0008006" key="3">
    <source>
        <dbReference type="Google" id="ProtNLM"/>
    </source>
</evidence>
<dbReference type="eggNOG" id="COG0316">
    <property type="taxonomic scope" value="Bacteria"/>
</dbReference>
<dbReference type="OrthoDB" id="2355011at2"/>
<evidence type="ECO:0000313" key="2">
    <source>
        <dbReference type="Proteomes" id="UP000013523"/>
    </source>
</evidence>
<dbReference type="InterPro" id="IPR035903">
    <property type="entry name" value="HesB-like_dom_sf"/>
</dbReference>
<dbReference type="SUPFAM" id="SSF89360">
    <property type="entry name" value="HesB-like domain"/>
    <property type="match status" value="1"/>
</dbReference>
<dbReference type="Gene3D" id="2.60.300.12">
    <property type="entry name" value="HesB-like domain"/>
    <property type="match status" value="1"/>
</dbReference>
<gene>
    <name evidence="1" type="ORF">Clopa_3277</name>
</gene>
<keyword evidence="2" id="KW-1185">Reference proteome</keyword>
<reference evidence="1 2" key="1">
    <citation type="submission" date="2012-01" db="EMBL/GenBank/DDBJ databases">
        <title>Complete sequence of chromosome of Clostridium pasteurianum BC1.</title>
        <authorList>
            <consortium name="US DOE Joint Genome Institute"/>
            <person name="Lucas S."/>
            <person name="Han J."/>
            <person name="Lapidus A."/>
            <person name="Cheng J.-F."/>
            <person name="Goodwin L."/>
            <person name="Pitluck S."/>
            <person name="Peters L."/>
            <person name="Mikhailova N."/>
            <person name="Teshima H."/>
            <person name="Detter J.C."/>
            <person name="Han C."/>
            <person name="Tapia R."/>
            <person name="Land M."/>
            <person name="Hauser L."/>
            <person name="Kyrpides N."/>
            <person name="Ivanova N."/>
            <person name="Pagani I."/>
            <person name="Dunn J."/>
            <person name="Taghavi S."/>
            <person name="Francis A."/>
            <person name="van der Lelie D."/>
            <person name="Woyke T."/>
        </authorList>
    </citation>
    <scope>NUCLEOTIDE SEQUENCE [LARGE SCALE GENOMIC DNA]</scope>
    <source>
        <strain evidence="1 2">BC1</strain>
    </source>
</reference>
<sequence length="107" mass="12120">MSFMQVSDEAYEEFKSFLVNTNMQDFNLRITYLGRNCKEVTFNLDYGVKGDNDVSEQVKDITFIIDKEALEEFEGFTILSNNENKGQGLELKAVKVPESPCTVCPGC</sequence>
<name>R4K8Q7_CLOPA</name>
<dbReference type="STRING" id="86416.Clopa_3277"/>
<organism evidence="1 2">
    <name type="scientific">Clostridium pasteurianum BC1</name>
    <dbReference type="NCBI Taxonomy" id="86416"/>
    <lineage>
        <taxon>Bacteria</taxon>
        <taxon>Bacillati</taxon>
        <taxon>Bacillota</taxon>
        <taxon>Clostridia</taxon>
        <taxon>Eubacteriales</taxon>
        <taxon>Clostridiaceae</taxon>
        <taxon>Clostridium</taxon>
    </lineage>
</organism>
<evidence type="ECO:0000313" key="1">
    <source>
        <dbReference type="EMBL" id="AGK98081.1"/>
    </source>
</evidence>
<dbReference type="KEGG" id="cpas:Clopa_3277"/>
<dbReference type="EMBL" id="CP003261">
    <property type="protein sequence ID" value="AGK98081.1"/>
    <property type="molecule type" value="Genomic_DNA"/>
</dbReference>
<proteinExistence type="predicted"/>